<dbReference type="SUPFAM" id="SSF50090">
    <property type="entry name" value="Electron transport accessory proteins"/>
    <property type="match status" value="1"/>
</dbReference>
<evidence type="ECO:0000313" key="5">
    <source>
        <dbReference type="Proteomes" id="UP000288322"/>
    </source>
</evidence>
<evidence type="ECO:0000313" key="3">
    <source>
        <dbReference type="EMBL" id="RTZ90039.1"/>
    </source>
</evidence>
<name>A0A432GDC8_9DELT</name>
<reference evidence="4 5" key="1">
    <citation type="submission" date="2018-06" db="EMBL/GenBank/DDBJ databases">
        <title>Combined omics and stable isotope probing to characterize newly discovered Mariana Back-Arc vent microbial communities.</title>
        <authorList>
            <person name="Trembath-Reichert E."/>
            <person name="Huber J.A."/>
        </authorList>
    </citation>
    <scope>NUCLEOTIDE SEQUENCE [LARGE SCALE GENOMIC DNA]</scope>
    <source>
        <strain evidence="3">MAG 151</strain>
        <strain evidence="2">MAG 63_1</strain>
    </source>
</reference>
<accession>A0A432GDC8</accession>
<gene>
    <name evidence="3" type="ORF">DSY93_05475</name>
    <name evidence="2" type="ORF">DSY97_01705</name>
</gene>
<proteinExistence type="predicted"/>
<dbReference type="EMBL" id="QNZH01000151">
    <property type="protein sequence ID" value="RTZ90039.1"/>
    <property type="molecule type" value="Genomic_DNA"/>
</dbReference>
<dbReference type="InterPro" id="IPR008990">
    <property type="entry name" value="Elect_transpt_acc-like_dom_sf"/>
</dbReference>
<organism evidence="2 4">
    <name type="scientific">SAR324 cluster bacterium</name>
    <dbReference type="NCBI Taxonomy" id="2024889"/>
    <lineage>
        <taxon>Bacteria</taxon>
        <taxon>Deltaproteobacteria</taxon>
        <taxon>SAR324 cluster</taxon>
    </lineage>
</organism>
<sequence>MPLRDGGGMTPLFQTGNAVRVRKGSPPGHIRTPFYVRGCKGVIERVAGEYRNPEELAFGRFDTPVVPLYRVRFQQQEVWPDYQGNPQDSLDVEIFEFWLEPANPEKT</sequence>
<dbReference type="Pfam" id="PF02211">
    <property type="entry name" value="NHase_beta_C"/>
    <property type="match status" value="1"/>
</dbReference>
<dbReference type="InterPro" id="IPR024690">
    <property type="entry name" value="CN_hydtase_beta_dom_C"/>
</dbReference>
<dbReference type="Gene3D" id="2.30.30.50">
    <property type="match status" value="1"/>
</dbReference>
<evidence type="ECO:0000313" key="2">
    <source>
        <dbReference type="EMBL" id="RTZ81140.1"/>
    </source>
</evidence>
<comment type="caution">
    <text evidence="2">The sequence shown here is derived from an EMBL/GenBank/DDBJ whole genome shotgun (WGS) entry which is preliminary data.</text>
</comment>
<evidence type="ECO:0000259" key="1">
    <source>
        <dbReference type="Pfam" id="PF02211"/>
    </source>
</evidence>
<evidence type="ECO:0000313" key="4">
    <source>
        <dbReference type="Proteomes" id="UP000286801"/>
    </source>
</evidence>
<dbReference type="Proteomes" id="UP000286801">
    <property type="component" value="Unassembled WGS sequence"/>
</dbReference>
<dbReference type="EMBL" id="QNZL01000047">
    <property type="protein sequence ID" value="RTZ81140.1"/>
    <property type="molecule type" value="Genomic_DNA"/>
</dbReference>
<dbReference type="AlphaFoldDB" id="A0A432GDC8"/>
<feature type="domain" description="Nitrile hydratase beta subunit" evidence="1">
    <location>
        <begin position="10"/>
        <end position="101"/>
    </location>
</feature>
<protein>
    <submittedName>
        <fullName evidence="2">Nitrile hydratase</fullName>
    </submittedName>
</protein>
<dbReference type="Proteomes" id="UP000288322">
    <property type="component" value="Unassembled WGS sequence"/>
</dbReference>